<proteinExistence type="predicted"/>
<protein>
    <submittedName>
        <fullName evidence="1">Uncharacterized protein</fullName>
    </submittedName>
</protein>
<gene>
    <name evidence="1" type="ORF">DdX_05821</name>
</gene>
<comment type="caution">
    <text evidence="1">The sequence shown here is derived from an EMBL/GenBank/DDBJ whole genome shotgun (WGS) entry which is preliminary data.</text>
</comment>
<organism evidence="1 2">
    <name type="scientific">Ditylenchus destructor</name>
    <dbReference type="NCBI Taxonomy" id="166010"/>
    <lineage>
        <taxon>Eukaryota</taxon>
        <taxon>Metazoa</taxon>
        <taxon>Ecdysozoa</taxon>
        <taxon>Nematoda</taxon>
        <taxon>Chromadorea</taxon>
        <taxon>Rhabditida</taxon>
        <taxon>Tylenchina</taxon>
        <taxon>Tylenchomorpha</taxon>
        <taxon>Sphaerularioidea</taxon>
        <taxon>Anguinidae</taxon>
        <taxon>Anguininae</taxon>
        <taxon>Ditylenchus</taxon>
    </lineage>
</organism>
<keyword evidence="2" id="KW-1185">Reference proteome</keyword>
<reference evidence="1" key="1">
    <citation type="submission" date="2022-01" db="EMBL/GenBank/DDBJ databases">
        <title>Genome Sequence Resource for Two Populations of Ditylenchus destructor, the Migratory Endoparasitic Phytonematode.</title>
        <authorList>
            <person name="Zhang H."/>
            <person name="Lin R."/>
            <person name="Xie B."/>
        </authorList>
    </citation>
    <scope>NUCLEOTIDE SEQUENCE</scope>
    <source>
        <strain evidence="1">BazhouSP</strain>
    </source>
</reference>
<name>A0AAD4N9L1_9BILA</name>
<accession>A0AAD4N9L1</accession>
<dbReference type="Proteomes" id="UP001201812">
    <property type="component" value="Unassembled WGS sequence"/>
</dbReference>
<dbReference type="AlphaFoldDB" id="A0AAD4N9L1"/>
<evidence type="ECO:0000313" key="1">
    <source>
        <dbReference type="EMBL" id="KAI1720428.1"/>
    </source>
</evidence>
<sequence>MHCQSLHPQTSIEIRGGWQPVIASSPALCASFKIAAALQVPFSYISPILFTLQEERGPPQRRANRPCNQLRPLLLDPLIQNIVHMHTGFQKSVVMGPGWVEEARLAPDDTGVGSPQVKRSPCVSLSQVPPRRLRLFVVTFYLRNFMCSPAFLSLPPAWAGSHTAKNFPTSVRFYVMSFMFRDNVAIKAMIVTFKK</sequence>
<evidence type="ECO:0000313" key="2">
    <source>
        <dbReference type="Proteomes" id="UP001201812"/>
    </source>
</evidence>
<dbReference type="EMBL" id="JAKKPZ010000006">
    <property type="protein sequence ID" value="KAI1720428.1"/>
    <property type="molecule type" value="Genomic_DNA"/>
</dbReference>